<feature type="domain" description="Flagellar basal-body/hook protein C-terminal" evidence="6">
    <location>
        <begin position="191"/>
        <end position="234"/>
    </location>
</feature>
<organism evidence="8 9">
    <name type="scientific">Burkholderia ubonensis</name>
    <dbReference type="NCBI Taxonomy" id="101571"/>
    <lineage>
        <taxon>Bacteria</taxon>
        <taxon>Pseudomonadati</taxon>
        <taxon>Pseudomonadota</taxon>
        <taxon>Betaproteobacteria</taxon>
        <taxon>Burkholderiales</taxon>
        <taxon>Burkholderiaceae</taxon>
        <taxon>Burkholderia</taxon>
        <taxon>Burkholderia cepacia complex</taxon>
    </lineage>
</organism>
<dbReference type="GO" id="GO:0071978">
    <property type="term" value="P:bacterial-type flagellum-dependent swarming motility"/>
    <property type="evidence" value="ECO:0007669"/>
    <property type="project" value="TreeGrafter"/>
</dbReference>
<feature type="compositionally biased region" description="Basic and acidic residues" evidence="5">
    <location>
        <begin position="55"/>
        <end position="70"/>
    </location>
</feature>
<dbReference type="InterPro" id="IPR037925">
    <property type="entry name" value="FlgE/F/G-like"/>
</dbReference>
<evidence type="ECO:0000256" key="1">
    <source>
        <dbReference type="ARBA" id="ARBA00004117"/>
    </source>
</evidence>
<evidence type="ECO:0000256" key="5">
    <source>
        <dbReference type="SAM" id="MobiDB-lite"/>
    </source>
</evidence>
<evidence type="ECO:0000259" key="7">
    <source>
        <dbReference type="Pfam" id="PF22692"/>
    </source>
</evidence>
<evidence type="ECO:0000259" key="6">
    <source>
        <dbReference type="Pfam" id="PF06429"/>
    </source>
</evidence>
<comment type="subcellular location">
    <subcellularLocation>
        <location evidence="1 4">Bacterial flagellum basal body</location>
    </subcellularLocation>
</comment>
<dbReference type="InterPro" id="IPR020013">
    <property type="entry name" value="Flagellar_FlgE/F/G"/>
</dbReference>
<dbReference type="PANTHER" id="PTHR30435:SF19">
    <property type="entry name" value="FLAGELLAR BASAL-BODY ROD PROTEIN FLGG"/>
    <property type="match status" value="1"/>
</dbReference>
<dbReference type="GO" id="GO:0009425">
    <property type="term" value="C:bacterial-type flagellum basal body"/>
    <property type="evidence" value="ECO:0007669"/>
    <property type="project" value="UniProtKB-SubCell"/>
</dbReference>
<name>A0A107FA46_9BURK</name>
<proteinExistence type="inferred from homology"/>
<gene>
    <name evidence="8" type="ORF">WL73_23190</name>
</gene>
<dbReference type="InterPro" id="IPR053967">
    <property type="entry name" value="LlgE_F_G-like_D1"/>
</dbReference>
<dbReference type="Pfam" id="PF22692">
    <property type="entry name" value="LlgE_F_G_D1"/>
    <property type="match status" value="1"/>
</dbReference>
<feature type="region of interest" description="Disordered" evidence="5">
    <location>
        <begin position="48"/>
        <end position="71"/>
    </location>
</feature>
<reference evidence="8 9" key="1">
    <citation type="submission" date="2015-11" db="EMBL/GenBank/DDBJ databases">
        <title>Expanding the genomic diversity of Burkholderia species for the development of highly accurate diagnostics.</title>
        <authorList>
            <person name="Sahl J."/>
            <person name="Keim P."/>
            <person name="Wagner D."/>
        </authorList>
    </citation>
    <scope>NUCLEOTIDE SEQUENCE [LARGE SCALE GENOMIC DNA]</scope>
    <source>
        <strain evidence="8 9">MSMB2167WGS</strain>
    </source>
</reference>
<dbReference type="InterPro" id="IPR010930">
    <property type="entry name" value="Flg_bb/hook_C_dom"/>
</dbReference>
<dbReference type="AlphaFoldDB" id="A0A107FA46"/>
<dbReference type="Proteomes" id="UP000062998">
    <property type="component" value="Unassembled WGS sequence"/>
</dbReference>
<evidence type="ECO:0000313" key="9">
    <source>
        <dbReference type="Proteomes" id="UP000062998"/>
    </source>
</evidence>
<evidence type="ECO:0000256" key="4">
    <source>
        <dbReference type="RuleBase" id="RU362116"/>
    </source>
</evidence>
<dbReference type="PANTHER" id="PTHR30435">
    <property type="entry name" value="FLAGELLAR PROTEIN"/>
    <property type="match status" value="1"/>
</dbReference>
<evidence type="ECO:0000313" key="8">
    <source>
        <dbReference type="EMBL" id="KWD96360.1"/>
    </source>
</evidence>
<dbReference type="RefSeq" id="WP_060326580.1">
    <property type="nucleotide sequence ID" value="NZ_LPIU01000025.1"/>
</dbReference>
<sequence length="239" mass="25489">MDNLMTSAVGLIASETRQVETAAQNVANLATPGYKRLITFADAVSQAETSLPSHPSHDRVDRRDATDFKPGRMMHTGNPLDLALASEGFFSLATPGGLAYSRGGSFQLDANGRFVTPEGWVLLGNGGGDVVVRSQNWRVLADGTVLDDGQPVAVIGTASFSHPNQLARLGNGLYGANGAQPVELTDPRVLQGYQETSNVANGDEMIRMMAAMRRIEAGQKLVHAYDDMMGAVLQRLGDM</sequence>
<dbReference type="SUPFAM" id="SSF117143">
    <property type="entry name" value="Flagellar hook protein flgE"/>
    <property type="match status" value="1"/>
</dbReference>
<evidence type="ECO:0000256" key="2">
    <source>
        <dbReference type="ARBA" id="ARBA00009677"/>
    </source>
</evidence>
<protein>
    <submittedName>
        <fullName evidence="8">Uncharacterized protein</fullName>
    </submittedName>
</protein>
<feature type="domain" description="Flagellar hook protein FlgE/F/G-like D1" evidence="7">
    <location>
        <begin position="85"/>
        <end position="145"/>
    </location>
</feature>
<dbReference type="EMBL" id="LPIX01000092">
    <property type="protein sequence ID" value="KWD96360.1"/>
    <property type="molecule type" value="Genomic_DNA"/>
</dbReference>
<accession>A0A107FA46</accession>
<evidence type="ECO:0000256" key="3">
    <source>
        <dbReference type="ARBA" id="ARBA00023143"/>
    </source>
</evidence>
<dbReference type="OrthoDB" id="9804559at2"/>
<comment type="caution">
    <text evidence="8">The sequence shown here is derived from an EMBL/GenBank/DDBJ whole genome shotgun (WGS) entry which is preliminary data.</text>
</comment>
<dbReference type="NCBIfam" id="TIGR03506">
    <property type="entry name" value="FlgEFG_subfam"/>
    <property type="match status" value="1"/>
</dbReference>
<keyword evidence="3 4" id="KW-0975">Bacterial flagellum</keyword>
<comment type="similarity">
    <text evidence="2 4">Belongs to the flagella basal body rod proteins family.</text>
</comment>
<dbReference type="Pfam" id="PF06429">
    <property type="entry name" value="Flg_bbr_C"/>
    <property type="match status" value="1"/>
</dbReference>